<dbReference type="Proteomes" id="UP000237347">
    <property type="component" value="Unassembled WGS sequence"/>
</dbReference>
<sequence length="129" mass="14294">MARMALSPSSLTFTMQRCEPELVTPTKPTPHELKQLSDLECTGEGVIFIEADADVTLEQFGDALYPPIPCMDKLLYDVPGSGEILHRPLLLIQLLISLSLSLSLSLSNFLFTSYFHGVLTINWVNGLQK</sequence>
<proteinExistence type="predicted"/>
<dbReference type="AlphaFoldDB" id="A0AAW0JZU0"/>
<keyword evidence="3" id="KW-1185">Reference proteome</keyword>
<dbReference type="InterPro" id="IPR023213">
    <property type="entry name" value="CAT-like_dom_sf"/>
</dbReference>
<organism evidence="2 3">
    <name type="scientific">Quercus suber</name>
    <name type="common">Cork oak</name>
    <dbReference type="NCBI Taxonomy" id="58331"/>
    <lineage>
        <taxon>Eukaryota</taxon>
        <taxon>Viridiplantae</taxon>
        <taxon>Streptophyta</taxon>
        <taxon>Embryophyta</taxon>
        <taxon>Tracheophyta</taxon>
        <taxon>Spermatophyta</taxon>
        <taxon>Magnoliopsida</taxon>
        <taxon>eudicotyledons</taxon>
        <taxon>Gunneridae</taxon>
        <taxon>Pentapetalae</taxon>
        <taxon>rosids</taxon>
        <taxon>fabids</taxon>
        <taxon>Fagales</taxon>
        <taxon>Fagaceae</taxon>
        <taxon>Quercus</taxon>
    </lineage>
</organism>
<keyword evidence="1" id="KW-1133">Transmembrane helix</keyword>
<dbReference type="EMBL" id="PKMF04000426">
    <property type="protein sequence ID" value="KAK7832363.1"/>
    <property type="molecule type" value="Genomic_DNA"/>
</dbReference>
<name>A0AAW0JZU0_QUESU</name>
<keyword evidence="1" id="KW-0472">Membrane</keyword>
<reference evidence="2 3" key="1">
    <citation type="journal article" date="2018" name="Sci. Data">
        <title>The draft genome sequence of cork oak.</title>
        <authorList>
            <person name="Ramos A.M."/>
            <person name="Usie A."/>
            <person name="Barbosa P."/>
            <person name="Barros P.M."/>
            <person name="Capote T."/>
            <person name="Chaves I."/>
            <person name="Simoes F."/>
            <person name="Abreu I."/>
            <person name="Carrasquinho I."/>
            <person name="Faro C."/>
            <person name="Guimaraes J.B."/>
            <person name="Mendonca D."/>
            <person name="Nobrega F."/>
            <person name="Rodrigues L."/>
            <person name="Saibo N.J.M."/>
            <person name="Varela M.C."/>
            <person name="Egas C."/>
            <person name="Matos J."/>
            <person name="Miguel C.M."/>
            <person name="Oliveira M.M."/>
            <person name="Ricardo C.P."/>
            <person name="Goncalves S."/>
        </authorList>
    </citation>
    <scope>NUCLEOTIDE SEQUENCE [LARGE SCALE GENOMIC DNA]</scope>
    <source>
        <strain evidence="3">cv. HL8</strain>
    </source>
</reference>
<evidence type="ECO:0000256" key="1">
    <source>
        <dbReference type="SAM" id="Phobius"/>
    </source>
</evidence>
<gene>
    <name evidence="2" type="primary">BEBT_0</name>
    <name evidence="2" type="ORF">CFP56_026578</name>
</gene>
<dbReference type="Gene3D" id="3.30.559.10">
    <property type="entry name" value="Chloramphenicol acetyltransferase-like domain"/>
    <property type="match status" value="1"/>
</dbReference>
<evidence type="ECO:0000313" key="2">
    <source>
        <dbReference type="EMBL" id="KAK7832363.1"/>
    </source>
</evidence>
<dbReference type="Pfam" id="PF02458">
    <property type="entry name" value="Transferase"/>
    <property type="match status" value="1"/>
</dbReference>
<protein>
    <submittedName>
        <fullName evidence="2">Benzyl alcohol o-benzoyltransferase</fullName>
    </submittedName>
</protein>
<comment type="caution">
    <text evidence="2">The sequence shown here is derived from an EMBL/GenBank/DDBJ whole genome shotgun (WGS) entry which is preliminary data.</text>
</comment>
<feature type="transmembrane region" description="Helical" evidence="1">
    <location>
        <begin position="89"/>
        <end position="111"/>
    </location>
</feature>
<keyword evidence="1" id="KW-0812">Transmembrane</keyword>
<evidence type="ECO:0000313" key="3">
    <source>
        <dbReference type="Proteomes" id="UP000237347"/>
    </source>
</evidence>
<accession>A0AAW0JZU0</accession>